<dbReference type="InParanoid" id="A0A1S3HQH7"/>
<gene>
    <name evidence="4" type="primary">LOC106157243</name>
</gene>
<dbReference type="Gene3D" id="3.50.30.50">
    <property type="entry name" value="Putative cyclase"/>
    <property type="match status" value="2"/>
</dbReference>
<comment type="similarity">
    <text evidence="1">Belongs to the Cyclase 1 superfamily.</text>
</comment>
<dbReference type="GO" id="GO:0004061">
    <property type="term" value="F:arylformamidase activity"/>
    <property type="evidence" value="ECO:0007669"/>
    <property type="project" value="InterPro"/>
</dbReference>
<dbReference type="GO" id="GO:0019441">
    <property type="term" value="P:L-tryptophan catabolic process to kynurenine"/>
    <property type="evidence" value="ECO:0007669"/>
    <property type="project" value="InterPro"/>
</dbReference>
<dbReference type="InterPro" id="IPR007325">
    <property type="entry name" value="KFase/CYL"/>
</dbReference>
<dbReference type="STRING" id="7574.A0A1S3HQH7"/>
<name>A0A1S3HQH7_LINAN</name>
<evidence type="ECO:0000313" key="3">
    <source>
        <dbReference type="Proteomes" id="UP000085678"/>
    </source>
</evidence>
<dbReference type="RefSeq" id="XP_013388290.1">
    <property type="nucleotide sequence ID" value="XM_013532836.1"/>
</dbReference>
<dbReference type="InterPro" id="IPR037175">
    <property type="entry name" value="KFase_sf"/>
</dbReference>
<dbReference type="Proteomes" id="UP000085678">
    <property type="component" value="Unplaced"/>
</dbReference>
<dbReference type="SUPFAM" id="SSF102198">
    <property type="entry name" value="Putative cyclase"/>
    <property type="match status" value="2"/>
</dbReference>
<proteinExistence type="inferred from homology"/>
<sequence>MAPSTILFALLCNQIAHAHWSPAAHEIIDMTYVMSEDSLVWPGFNMKFHYTRIRRAEWKYGAGWLEDNDICRPEHQGTHLDAPAHFARGKWYVQDIPPYRFFGPAIKVDISAKAALNRDYNLEVKDVENWERANGKIPDGAILFVYTGWGKYHTNSSAYYGYDGAGDWKNDLHFPSVSQSAAKWLAENRKISAVGVDSPSIGPSSSYMAHVPLHEKNIFNAESVANLDKLPTKGYSVAMLPVNIKDGSGAPLRVIAFKTVQISPGPEDVVDLTYPLGNSTVMWPGRASFKLLPVQKGYMKIGNNSVWVEYNDFCGPEHGGTHLDAPAHFIKDSWRIHQIPAHTLIGPAIRVDISKKAANNPDAILTVKDLHDWEYENGRIPDNAMVFLYSGWGKYVDDHEKYLGTANRTHWINDQGQILVHFPGFSGEAAEWLVNNRKIIGVGSDTISFDVGQTTSCPAHVTFLRAKLLALENVANLDKLPPIGFTAFVFHMLHVDGSGAPTRLVAVKNSAISFNSDDTKVASDGQMSRPLFAILLLPSFFVLTVLM</sequence>
<evidence type="ECO:0000256" key="2">
    <source>
        <dbReference type="SAM" id="SignalP"/>
    </source>
</evidence>
<feature type="chain" id="PRO_5010164510" evidence="2">
    <location>
        <begin position="19"/>
        <end position="547"/>
    </location>
</feature>
<dbReference type="PANTHER" id="PTHR31118">
    <property type="entry name" value="CYCLASE-LIKE PROTEIN 2"/>
    <property type="match status" value="1"/>
</dbReference>
<evidence type="ECO:0000313" key="4">
    <source>
        <dbReference type="RefSeq" id="XP_013388290.1"/>
    </source>
</evidence>
<organism evidence="3 4">
    <name type="scientific">Lingula anatina</name>
    <name type="common">Brachiopod</name>
    <name type="synonym">Lingula unguis</name>
    <dbReference type="NCBI Taxonomy" id="7574"/>
    <lineage>
        <taxon>Eukaryota</taxon>
        <taxon>Metazoa</taxon>
        <taxon>Spiralia</taxon>
        <taxon>Lophotrochozoa</taxon>
        <taxon>Brachiopoda</taxon>
        <taxon>Linguliformea</taxon>
        <taxon>Lingulata</taxon>
        <taxon>Lingulida</taxon>
        <taxon>Linguloidea</taxon>
        <taxon>Lingulidae</taxon>
        <taxon>Lingula</taxon>
    </lineage>
</organism>
<dbReference type="KEGG" id="lak:106157243"/>
<reference evidence="4" key="1">
    <citation type="submission" date="2025-08" db="UniProtKB">
        <authorList>
            <consortium name="RefSeq"/>
        </authorList>
    </citation>
    <scope>IDENTIFICATION</scope>
    <source>
        <tissue evidence="4">Gonads</tissue>
    </source>
</reference>
<keyword evidence="2" id="KW-0732">Signal</keyword>
<evidence type="ECO:0000256" key="1">
    <source>
        <dbReference type="ARBA" id="ARBA00007865"/>
    </source>
</evidence>
<dbReference type="AlphaFoldDB" id="A0A1S3HQH7"/>
<accession>A0A1S3HQH7</accession>
<feature type="signal peptide" evidence="2">
    <location>
        <begin position="1"/>
        <end position="18"/>
    </location>
</feature>
<dbReference type="OrthoDB" id="7108654at2759"/>
<protein>
    <submittedName>
        <fullName evidence="4">Uncharacterized protein LOC106157243</fullName>
    </submittedName>
</protein>
<dbReference type="GeneID" id="106157243"/>
<dbReference type="Pfam" id="PF04199">
    <property type="entry name" value="Cyclase"/>
    <property type="match status" value="2"/>
</dbReference>
<keyword evidence="3" id="KW-1185">Reference proteome</keyword>
<dbReference type="PANTHER" id="PTHR31118:SF12">
    <property type="entry name" value="CYCLASE-LIKE PROTEIN 2"/>
    <property type="match status" value="1"/>
</dbReference>